<name>A0A378YSM0_9BURK</name>
<evidence type="ECO:0000313" key="4">
    <source>
        <dbReference type="Proteomes" id="UP000254573"/>
    </source>
</evidence>
<proteinExistence type="predicted"/>
<dbReference type="AlphaFoldDB" id="A0A378YSM0"/>
<evidence type="ECO:0000256" key="1">
    <source>
        <dbReference type="SAM" id="MobiDB-lite"/>
    </source>
</evidence>
<evidence type="ECO:0000313" key="2">
    <source>
        <dbReference type="EMBL" id="SUA80155.1"/>
    </source>
</evidence>
<feature type="region of interest" description="Disordered" evidence="1">
    <location>
        <begin position="120"/>
        <end position="139"/>
    </location>
</feature>
<gene>
    <name evidence="2" type="ORF">NCTC13160_03594</name>
    <name evidence="3" type="ORF">PPN31119_00106</name>
</gene>
<keyword evidence="5" id="KW-1185">Reference proteome</keyword>
<dbReference type="Proteomes" id="UP000361468">
    <property type="component" value="Unassembled WGS sequence"/>
</dbReference>
<protein>
    <submittedName>
        <fullName evidence="2">Uncharacterized protein</fullName>
    </submittedName>
</protein>
<evidence type="ECO:0000313" key="5">
    <source>
        <dbReference type="Proteomes" id="UP000361468"/>
    </source>
</evidence>
<dbReference type="EMBL" id="CABPSO010000001">
    <property type="protein sequence ID" value="VVE60033.1"/>
    <property type="molecule type" value="Genomic_DNA"/>
</dbReference>
<reference evidence="3 5" key="2">
    <citation type="submission" date="2019-08" db="EMBL/GenBank/DDBJ databases">
        <authorList>
            <person name="Peeters C."/>
        </authorList>
    </citation>
    <scope>NUCLEOTIDE SEQUENCE [LARGE SCALE GENOMIC DNA]</scope>
    <source>
        <strain evidence="3 5">LMG 31119</strain>
    </source>
</reference>
<dbReference type="Proteomes" id="UP000254573">
    <property type="component" value="Unassembled WGS sequence"/>
</dbReference>
<evidence type="ECO:0000313" key="3">
    <source>
        <dbReference type="EMBL" id="VVE60033.1"/>
    </source>
</evidence>
<organism evidence="2 4">
    <name type="scientific">Pandoraea pnomenusa</name>
    <dbReference type="NCBI Taxonomy" id="93220"/>
    <lineage>
        <taxon>Bacteria</taxon>
        <taxon>Pseudomonadati</taxon>
        <taxon>Pseudomonadota</taxon>
        <taxon>Betaproteobacteria</taxon>
        <taxon>Burkholderiales</taxon>
        <taxon>Burkholderiaceae</taxon>
        <taxon>Pandoraea</taxon>
    </lineage>
</organism>
<sequence length="139" mass="14636">MKRLQTARANIPLPSKLNRNLCETDTKVPVKASAQYDDDTPMIASVAATTKKAGEIAGFLEPARGIATPATPRGSHAHAAGFLYATQSTSTLQSMTMLDTTQARAGGCSPKYSLNTLLNDAKSRGSSSHTPTRITCSVP</sequence>
<dbReference type="EMBL" id="UGSG01000001">
    <property type="protein sequence ID" value="SUA80155.1"/>
    <property type="molecule type" value="Genomic_DNA"/>
</dbReference>
<reference evidence="2 4" key="1">
    <citation type="submission" date="2018-06" db="EMBL/GenBank/DDBJ databases">
        <authorList>
            <consortium name="Pathogen Informatics"/>
            <person name="Doyle S."/>
        </authorList>
    </citation>
    <scope>NUCLEOTIDE SEQUENCE [LARGE SCALE GENOMIC DNA]</scope>
    <source>
        <strain evidence="2 4">NCTC13160</strain>
    </source>
</reference>
<accession>A0A378YSM0</accession>